<organism evidence="10 11">
    <name type="scientific">Ophiostoma piceae (strain UAMH 11346)</name>
    <name type="common">Sap stain fungus</name>
    <dbReference type="NCBI Taxonomy" id="1262450"/>
    <lineage>
        <taxon>Eukaryota</taxon>
        <taxon>Fungi</taxon>
        <taxon>Dikarya</taxon>
        <taxon>Ascomycota</taxon>
        <taxon>Pezizomycotina</taxon>
        <taxon>Sordariomycetes</taxon>
        <taxon>Sordariomycetidae</taxon>
        <taxon>Ophiostomatales</taxon>
        <taxon>Ophiostomataceae</taxon>
        <taxon>Ophiostoma</taxon>
    </lineage>
</organism>
<dbReference type="HOGENOM" id="CLU_017549_2_0_1"/>
<dbReference type="Pfam" id="PF00443">
    <property type="entry name" value="UCH"/>
    <property type="match status" value="1"/>
</dbReference>
<evidence type="ECO:0000256" key="6">
    <source>
        <dbReference type="RuleBase" id="RU366025"/>
    </source>
</evidence>
<reference evidence="10 11" key="1">
    <citation type="journal article" date="2013" name="BMC Genomics">
        <title>The genome and transcriptome of the pine saprophyte Ophiostoma piceae, and a comparison with the bark beetle-associated pine pathogen Grosmannia clavigera.</title>
        <authorList>
            <person name="Haridas S."/>
            <person name="Wang Y."/>
            <person name="Lim L."/>
            <person name="Massoumi Alamouti S."/>
            <person name="Jackman S."/>
            <person name="Docking R."/>
            <person name="Robertson G."/>
            <person name="Birol I."/>
            <person name="Bohlmann J."/>
            <person name="Breuil C."/>
        </authorList>
    </citation>
    <scope>NUCLEOTIDE SEQUENCE [LARGE SCALE GENOMIC DNA]</scope>
    <source>
        <strain evidence="10 11">UAMH 11346</strain>
    </source>
</reference>
<proteinExistence type="inferred from homology"/>
<dbReference type="InterPro" id="IPR044635">
    <property type="entry name" value="UBP14-like"/>
</dbReference>
<evidence type="ECO:0000256" key="3">
    <source>
        <dbReference type="ARBA" id="ARBA00022786"/>
    </source>
</evidence>
<keyword evidence="4 6" id="KW-0378">Hydrolase</keyword>
<dbReference type="PANTHER" id="PTHR43982:SF1">
    <property type="entry name" value="UBIQUITIN CARBOXYL-TERMINAL HYDROLASE 14"/>
    <property type="match status" value="1"/>
</dbReference>
<keyword evidence="11" id="KW-1185">Reference proteome</keyword>
<dbReference type="PROSITE" id="PS00972">
    <property type="entry name" value="USP_1"/>
    <property type="match status" value="1"/>
</dbReference>
<evidence type="ECO:0000256" key="5">
    <source>
        <dbReference type="ARBA" id="ARBA00022807"/>
    </source>
</evidence>
<dbReference type="STRING" id="1262450.S3BTH3"/>
<dbReference type="InterPro" id="IPR000626">
    <property type="entry name" value="Ubiquitin-like_dom"/>
</dbReference>
<dbReference type="OrthoDB" id="333239at2759"/>
<dbReference type="PROSITE" id="PS00973">
    <property type="entry name" value="USP_2"/>
    <property type="match status" value="1"/>
</dbReference>
<sequence>MSSMDVDAAATAPIPVVIRHQGKKYDIDVDVSEPGSIFKYQVYSLTGVQPENQKILIKGKQVKDDTDLSTLGLKPAQAIMVLGQPGAAPTRLEAPAAKLKFLEDMSGADAAGGNLQVAPGGLVNLGNTCYLNASLQAMRSLPELQDSLVNRFEEDPAETSLMLARQLKKVFARMASSYDTYSPDGFLTTVRMLNPRFAERSRTGAGYAQQDAEEAWTFVMDNLRRNLLLKDVPAGAEGGSASNPSVSIVKRYLAGEMQKTLICDEVAGRTDAQAIPTTESFLALPCHINININHLRDGLLAGLTEKIDKTSEELGREASFTSTLKISRMPKYLTVNFVRFYWKRDIQKKAKIMRKVTFPHELDISEMCTDELRAKLVPVREKVREVRKEIEEIERTNKKRKRRLSEERKAEASGSGAGASRSDAKDDKKEDDKEKKTEGAEGEEVEYKTDAQIEAEKRESLEKAKEELYQLAKPRIDEDPYSNHTGLYELRAVVAHQGASANSGHYTAFVKKGTIVNPKTGKMSEEDGNWWWFNDDTVTEVGSERIDALAGGGESHSALILVYGSAPLPLPESRKSQKFFQS</sequence>
<dbReference type="SUPFAM" id="SSF54001">
    <property type="entry name" value="Cysteine proteinases"/>
    <property type="match status" value="1"/>
</dbReference>
<feature type="compositionally biased region" description="Basic and acidic residues" evidence="7">
    <location>
        <begin position="422"/>
        <end position="454"/>
    </location>
</feature>
<dbReference type="Proteomes" id="UP000016923">
    <property type="component" value="Unassembled WGS sequence"/>
</dbReference>
<dbReference type="eggNOG" id="KOG1872">
    <property type="taxonomic scope" value="Eukaryota"/>
</dbReference>
<evidence type="ECO:0000259" key="8">
    <source>
        <dbReference type="PROSITE" id="PS50053"/>
    </source>
</evidence>
<keyword evidence="5 6" id="KW-0788">Thiol protease</keyword>
<dbReference type="GO" id="GO:0004843">
    <property type="term" value="F:cysteine-type deubiquitinase activity"/>
    <property type="evidence" value="ECO:0007669"/>
    <property type="project" value="UniProtKB-UniRule"/>
</dbReference>
<evidence type="ECO:0000313" key="11">
    <source>
        <dbReference type="Proteomes" id="UP000016923"/>
    </source>
</evidence>
<dbReference type="InterPro" id="IPR001394">
    <property type="entry name" value="Peptidase_C19_UCH"/>
</dbReference>
<dbReference type="InterPro" id="IPR028889">
    <property type="entry name" value="USP"/>
</dbReference>
<feature type="compositionally biased region" description="Low complexity" evidence="7">
    <location>
        <begin position="412"/>
        <end position="421"/>
    </location>
</feature>
<comment type="catalytic activity">
    <reaction evidence="1 6">
        <text>Thiol-dependent hydrolysis of ester, thioester, amide, peptide and isopeptide bonds formed by the C-terminal Gly of ubiquitin (a 76-residue protein attached to proteins as an intracellular targeting signal).</text>
        <dbReference type="EC" id="3.4.19.12"/>
    </reaction>
</comment>
<evidence type="ECO:0000256" key="4">
    <source>
        <dbReference type="ARBA" id="ARBA00022801"/>
    </source>
</evidence>
<dbReference type="SUPFAM" id="SSF54236">
    <property type="entry name" value="Ubiquitin-like"/>
    <property type="match status" value="1"/>
</dbReference>
<dbReference type="PANTHER" id="PTHR43982">
    <property type="entry name" value="UBIQUITIN CARBOXYL-TERMINAL HYDROLASE"/>
    <property type="match status" value="1"/>
</dbReference>
<dbReference type="InterPro" id="IPR038765">
    <property type="entry name" value="Papain-like_cys_pep_sf"/>
</dbReference>
<dbReference type="Gene3D" id="3.10.20.90">
    <property type="entry name" value="Phosphatidylinositol 3-kinase Catalytic Subunit, Chain A, domain 1"/>
    <property type="match status" value="1"/>
</dbReference>
<keyword evidence="3 6" id="KW-0833">Ubl conjugation pathway</keyword>
<dbReference type="InterPro" id="IPR018200">
    <property type="entry name" value="USP_CS"/>
</dbReference>
<dbReference type="Gene3D" id="3.90.70.10">
    <property type="entry name" value="Cysteine proteinases"/>
    <property type="match status" value="1"/>
</dbReference>
<dbReference type="GO" id="GO:0061136">
    <property type="term" value="P:regulation of proteasomal protein catabolic process"/>
    <property type="evidence" value="ECO:0007669"/>
    <property type="project" value="TreeGrafter"/>
</dbReference>
<dbReference type="PROSITE" id="PS50235">
    <property type="entry name" value="USP_3"/>
    <property type="match status" value="1"/>
</dbReference>
<dbReference type="EMBL" id="KE148160">
    <property type="protein sequence ID" value="EPE04574.1"/>
    <property type="molecule type" value="Genomic_DNA"/>
</dbReference>
<dbReference type="SMART" id="SM00213">
    <property type="entry name" value="UBQ"/>
    <property type="match status" value="1"/>
</dbReference>
<dbReference type="GO" id="GO:0016579">
    <property type="term" value="P:protein deubiquitination"/>
    <property type="evidence" value="ECO:0007669"/>
    <property type="project" value="InterPro"/>
</dbReference>
<keyword evidence="2 6" id="KW-0645">Protease</keyword>
<feature type="domain" description="Ubiquitin-like" evidence="8">
    <location>
        <begin position="14"/>
        <end position="82"/>
    </location>
</feature>
<name>S3BTH3_OPHP1</name>
<feature type="domain" description="USP" evidence="9">
    <location>
        <begin position="120"/>
        <end position="566"/>
    </location>
</feature>
<dbReference type="GO" id="GO:0043161">
    <property type="term" value="P:proteasome-mediated ubiquitin-dependent protein catabolic process"/>
    <property type="evidence" value="ECO:0007669"/>
    <property type="project" value="InterPro"/>
</dbReference>
<dbReference type="AlphaFoldDB" id="S3BTH3"/>
<dbReference type="InterPro" id="IPR019954">
    <property type="entry name" value="Ubiquitin_CS"/>
</dbReference>
<dbReference type="PROSITE" id="PS50053">
    <property type="entry name" value="UBIQUITIN_2"/>
    <property type="match status" value="1"/>
</dbReference>
<comment type="similarity">
    <text evidence="6">Belongs to the peptidase C19 family.</text>
</comment>
<dbReference type="Pfam" id="PF00240">
    <property type="entry name" value="ubiquitin"/>
    <property type="match status" value="1"/>
</dbReference>
<protein>
    <recommendedName>
        <fullName evidence="6">Ubiquitin carboxyl-terminal hydrolase</fullName>
        <ecNumber evidence="6">3.4.19.12</ecNumber>
    </recommendedName>
</protein>
<evidence type="ECO:0000313" key="10">
    <source>
        <dbReference type="EMBL" id="EPE04574.1"/>
    </source>
</evidence>
<accession>S3BTH3</accession>
<evidence type="ECO:0000256" key="1">
    <source>
        <dbReference type="ARBA" id="ARBA00000707"/>
    </source>
</evidence>
<evidence type="ECO:0000256" key="7">
    <source>
        <dbReference type="SAM" id="MobiDB-lite"/>
    </source>
</evidence>
<dbReference type="CDD" id="cd16104">
    <property type="entry name" value="Ubl_USP14_like"/>
    <property type="match status" value="1"/>
</dbReference>
<dbReference type="InterPro" id="IPR029071">
    <property type="entry name" value="Ubiquitin-like_domsf"/>
</dbReference>
<dbReference type="EC" id="3.4.19.12" evidence="6"/>
<feature type="region of interest" description="Disordered" evidence="7">
    <location>
        <begin position="397"/>
        <end position="454"/>
    </location>
</feature>
<dbReference type="GO" id="GO:0070628">
    <property type="term" value="F:proteasome binding"/>
    <property type="evidence" value="ECO:0007669"/>
    <property type="project" value="TreeGrafter"/>
</dbReference>
<dbReference type="OMA" id="FKSDAEY"/>
<evidence type="ECO:0000259" key="9">
    <source>
        <dbReference type="PROSITE" id="PS50235"/>
    </source>
</evidence>
<dbReference type="VEuPathDB" id="FungiDB:F503_03636"/>
<dbReference type="PROSITE" id="PS00299">
    <property type="entry name" value="UBIQUITIN_1"/>
    <property type="match status" value="1"/>
</dbReference>
<gene>
    <name evidence="10" type="ORF">F503_03636</name>
</gene>
<evidence type="ECO:0000256" key="2">
    <source>
        <dbReference type="ARBA" id="ARBA00022670"/>
    </source>
</evidence>